<evidence type="ECO:0000256" key="4">
    <source>
        <dbReference type="ARBA" id="ARBA00022989"/>
    </source>
</evidence>
<dbReference type="OrthoDB" id="194546at2"/>
<keyword evidence="3 6" id="KW-0812">Transmembrane</keyword>
<dbReference type="InterPro" id="IPR012902">
    <property type="entry name" value="N_methyl_site"/>
</dbReference>
<dbReference type="Pfam" id="PF07963">
    <property type="entry name" value="N_methyl"/>
    <property type="match status" value="1"/>
</dbReference>
<evidence type="ECO:0000313" key="7">
    <source>
        <dbReference type="EMBL" id="TSJ77857.1"/>
    </source>
</evidence>
<evidence type="ECO:0000256" key="6">
    <source>
        <dbReference type="SAM" id="Phobius"/>
    </source>
</evidence>
<dbReference type="InterPro" id="IPR000983">
    <property type="entry name" value="Bac_GSPG_pilin"/>
</dbReference>
<dbReference type="GO" id="GO:0015627">
    <property type="term" value="C:type II protein secretion system complex"/>
    <property type="evidence" value="ECO:0007669"/>
    <property type="project" value="InterPro"/>
</dbReference>
<keyword evidence="8" id="KW-1185">Reference proteome</keyword>
<sequence length="217" mass="23366">MHTLARIPAREARLNRQTGNRAFTLIELLTVIGIIAILAAITFGVVKGVNERAAIGQAKTELAVLSQALEAYKKQYGDYPQTGLVAVGPNTTTALAATHTQALLFNALAGKLGPKLGSAAEITNSAINSKSFVELSRFSLETTTLPSVNNATAALNSFLDPWGRRYMYYYNSAAAGWRHPGYILFSVGPNADYQAPTNTVNNYTHANNLDSIYANKN</sequence>
<organism evidence="7 8">
    <name type="scientific">Rariglobus hedericola</name>
    <dbReference type="NCBI Taxonomy" id="2597822"/>
    <lineage>
        <taxon>Bacteria</taxon>
        <taxon>Pseudomonadati</taxon>
        <taxon>Verrucomicrobiota</taxon>
        <taxon>Opitutia</taxon>
        <taxon>Opitutales</taxon>
        <taxon>Opitutaceae</taxon>
        <taxon>Rariglobus</taxon>
    </lineage>
</organism>
<dbReference type="Gene3D" id="3.30.700.10">
    <property type="entry name" value="Glycoprotein, Type 4 Pilin"/>
    <property type="match status" value="1"/>
</dbReference>
<keyword evidence="5 6" id="KW-0472">Membrane</keyword>
<feature type="transmembrane region" description="Helical" evidence="6">
    <location>
        <begin position="21"/>
        <end position="46"/>
    </location>
</feature>
<proteinExistence type="predicted"/>
<evidence type="ECO:0000256" key="5">
    <source>
        <dbReference type="ARBA" id="ARBA00023136"/>
    </source>
</evidence>
<dbReference type="Proteomes" id="UP000315648">
    <property type="component" value="Unassembled WGS sequence"/>
</dbReference>
<dbReference type="PANTHER" id="PTHR30093">
    <property type="entry name" value="GENERAL SECRETION PATHWAY PROTEIN G"/>
    <property type="match status" value="1"/>
</dbReference>
<comment type="caution">
    <text evidence="7">The sequence shown here is derived from an EMBL/GenBank/DDBJ whole genome shotgun (WGS) entry which is preliminary data.</text>
</comment>
<evidence type="ECO:0000256" key="1">
    <source>
        <dbReference type="ARBA" id="ARBA00004167"/>
    </source>
</evidence>
<dbReference type="InterPro" id="IPR045584">
    <property type="entry name" value="Pilin-like"/>
</dbReference>
<accession>A0A556QMK6</accession>
<protein>
    <submittedName>
        <fullName evidence="7">Prepilin-type N-terminal cleavage/methylation domain-containing protein</fullName>
    </submittedName>
</protein>
<dbReference type="GO" id="GO:0015628">
    <property type="term" value="P:protein secretion by the type II secretion system"/>
    <property type="evidence" value="ECO:0007669"/>
    <property type="project" value="InterPro"/>
</dbReference>
<dbReference type="PRINTS" id="PR00813">
    <property type="entry name" value="BCTERIALGSPG"/>
</dbReference>
<keyword evidence="4 6" id="KW-1133">Transmembrane helix</keyword>
<gene>
    <name evidence="7" type="ORF">FPL22_00690</name>
</gene>
<name>A0A556QMK6_9BACT</name>
<dbReference type="PANTHER" id="PTHR30093:SF44">
    <property type="entry name" value="TYPE II SECRETION SYSTEM CORE PROTEIN G"/>
    <property type="match status" value="1"/>
</dbReference>
<dbReference type="GO" id="GO:0016020">
    <property type="term" value="C:membrane"/>
    <property type="evidence" value="ECO:0007669"/>
    <property type="project" value="UniProtKB-SubCell"/>
</dbReference>
<evidence type="ECO:0000256" key="2">
    <source>
        <dbReference type="ARBA" id="ARBA00022481"/>
    </source>
</evidence>
<dbReference type="RefSeq" id="WP_144228199.1">
    <property type="nucleotide sequence ID" value="NZ_CBCRVV010000001.1"/>
</dbReference>
<dbReference type="SUPFAM" id="SSF54523">
    <property type="entry name" value="Pili subunits"/>
    <property type="match status" value="1"/>
</dbReference>
<comment type="subcellular location">
    <subcellularLocation>
        <location evidence="1">Membrane</location>
        <topology evidence="1">Single-pass membrane protein</topology>
    </subcellularLocation>
</comment>
<dbReference type="AlphaFoldDB" id="A0A556QMK6"/>
<evidence type="ECO:0000313" key="8">
    <source>
        <dbReference type="Proteomes" id="UP000315648"/>
    </source>
</evidence>
<dbReference type="EMBL" id="VMBG01000001">
    <property type="protein sequence ID" value="TSJ77857.1"/>
    <property type="molecule type" value="Genomic_DNA"/>
</dbReference>
<dbReference type="NCBIfam" id="TIGR02532">
    <property type="entry name" value="IV_pilin_GFxxxE"/>
    <property type="match status" value="1"/>
</dbReference>
<reference evidence="7 8" key="1">
    <citation type="submission" date="2019-07" db="EMBL/GenBank/DDBJ databases">
        <title>Description of 53C-WASEF.</title>
        <authorList>
            <person name="Pitt A."/>
            <person name="Hahn M.W."/>
        </authorList>
    </citation>
    <scope>NUCLEOTIDE SEQUENCE [LARGE SCALE GENOMIC DNA]</scope>
    <source>
        <strain evidence="7 8">53C-WASEF</strain>
    </source>
</reference>
<evidence type="ECO:0000256" key="3">
    <source>
        <dbReference type="ARBA" id="ARBA00022692"/>
    </source>
</evidence>
<keyword evidence="2" id="KW-0488">Methylation</keyword>